<proteinExistence type="predicted"/>
<dbReference type="RefSeq" id="WP_035323846.1">
    <property type="nucleotide sequence ID" value="NZ_FONH01000002.1"/>
</dbReference>
<name>A0A1I1ZWT8_9GAMM</name>
<accession>A0A1I1ZWT8</accession>
<protein>
    <submittedName>
        <fullName evidence="1">Uncharacterized protein</fullName>
    </submittedName>
</protein>
<organism evidence="1 2">
    <name type="scientific">Dyella marensis</name>
    <dbReference type="NCBI Taxonomy" id="500610"/>
    <lineage>
        <taxon>Bacteria</taxon>
        <taxon>Pseudomonadati</taxon>
        <taxon>Pseudomonadota</taxon>
        <taxon>Gammaproteobacteria</taxon>
        <taxon>Lysobacterales</taxon>
        <taxon>Rhodanobacteraceae</taxon>
        <taxon>Dyella</taxon>
    </lineage>
</organism>
<evidence type="ECO:0000313" key="1">
    <source>
        <dbReference type="EMBL" id="SFE36049.1"/>
    </source>
</evidence>
<dbReference type="AlphaFoldDB" id="A0A1I1ZWT8"/>
<reference evidence="2" key="1">
    <citation type="submission" date="2016-10" db="EMBL/GenBank/DDBJ databases">
        <authorList>
            <person name="Varghese N."/>
            <person name="Submissions S."/>
        </authorList>
    </citation>
    <scope>NUCLEOTIDE SEQUENCE [LARGE SCALE GENOMIC DNA]</scope>
    <source>
        <strain evidence="2">UNC178MFTsu3.1</strain>
    </source>
</reference>
<dbReference type="EMBL" id="FONH01000002">
    <property type="protein sequence ID" value="SFE36049.1"/>
    <property type="molecule type" value="Genomic_DNA"/>
</dbReference>
<dbReference type="Proteomes" id="UP000199477">
    <property type="component" value="Unassembled WGS sequence"/>
</dbReference>
<keyword evidence="2" id="KW-1185">Reference proteome</keyword>
<gene>
    <name evidence="1" type="ORF">SAMN02799615_00838</name>
</gene>
<sequence>MGQGIQVFNAAGQLIFDTPDRLSRIIGKVVVAPGASGSITLPTGYGDYWFFVWPSSGTTRYTPVITLSGNTLSYSPATIWTPAVECTILYGAY</sequence>
<dbReference type="STRING" id="500610.SAMN02799615_00838"/>
<evidence type="ECO:0000313" key="2">
    <source>
        <dbReference type="Proteomes" id="UP000199477"/>
    </source>
</evidence>